<accession>A0A915JSF4</accession>
<keyword evidence="1" id="KW-1185">Reference proteome</keyword>
<evidence type="ECO:0000313" key="2">
    <source>
        <dbReference type="WBParaSite" id="nRc.2.0.1.t28787-RA"/>
    </source>
</evidence>
<sequence length="58" mass="6399">MRAVNNAVNLTEASQFPMATVPRSLKIGVFREVHPCRGLVIDFPGEEPVSSDNDDIEE</sequence>
<dbReference type="AlphaFoldDB" id="A0A915JSF4"/>
<organism evidence="1 2">
    <name type="scientific">Romanomermis culicivorax</name>
    <name type="common">Nematode worm</name>
    <dbReference type="NCBI Taxonomy" id="13658"/>
    <lineage>
        <taxon>Eukaryota</taxon>
        <taxon>Metazoa</taxon>
        <taxon>Ecdysozoa</taxon>
        <taxon>Nematoda</taxon>
        <taxon>Enoplea</taxon>
        <taxon>Dorylaimia</taxon>
        <taxon>Mermithida</taxon>
        <taxon>Mermithoidea</taxon>
        <taxon>Mermithidae</taxon>
        <taxon>Romanomermis</taxon>
    </lineage>
</organism>
<name>A0A915JSF4_ROMCU</name>
<dbReference type="WBParaSite" id="nRc.2.0.1.t28787-RA">
    <property type="protein sequence ID" value="nRc.2.0.1.t28787-RA"/>
    <property type="gene ID" value="nRc.2.0.1.g28787"/>
</dbReference>
<reference evidence="2" key="1">
    <citation type="submission" date="2022-11" db="UniProtKB">
        <authorList>
            <consortium name="WormBaseParasite"/>
        </authorList>
    </citation>
    <scope>IDENTIFICATION</scope>
</reference>
<evidence type="ECO:0000313" key="1">
    <source>
        <dbReference type="Proteomes" id="UP000887565"/>
    </source>
</evidence>
<proteinExistence type="predicted"/>
<dbReference type="Proteomes" id="UP000887565">
    <property type="component" value="Unplaced"/>
</dbReference>
<protein>
    <submittedName>
        <fullName evidence="2">Uncharacterized protein</fullName>
    </submittedName>
</protein>